<evidence type="ECO:0000256" key="2">
    <source>
        <dbReference type="ARBA" id="ARBA00022737"/>
    </source>
</evidence>
<evidence type="ECO:0000256" key="1">
    <source>
        <dbReference type="ARBA" id="ARBA00022729"/>
    </source>
</evidence>
<dbReference type="PROSITE" id="PS51473">
    <property type="entry name" value="GNK2"/>
    <property type="match status" value="1"/>
</dbReference>
<dbReference type="Pfam" id="PF01657">
    <property type="entry name" value="Stress-antifung"/>
    <property type="match status" value="1"/>
</dbReference>
<dbReference type="InterPro" id="IPR002902">
    <property type="entry name" value="GNK2"/>
</dbReference>
<gene>
    <name evidence="5" type="ORF">E2562_001002</name>
</gene>
<dbReference type="PANTHER" id="PTHR32099">
    <property type="entry name" value="CYSTEINE-RICH REPEAT SECRETORY PROTEIN"/>
    <property type="match status" value="1"/>
</dbReference>
<dbReference type="CDD" id="cd23509">
    <property type="entry name" value="Gnk2-like"/>
    <property type="match status" value="1"/>
</dbReference>
<reference evidence="5 6" key="1">
    <citation type="submission" date="2019-11" db="EMBL/GenBank/DDBJ databases">
        <title>Whole genome sequence of Oryza granulata.</title>
        <authorList>
            <person name="Li W."/>
        </authorList>
    </citation>
    <scope>NUCLEOTIDE SEQUENCE [LARGE SCALE GENOMIC DNA]</scope>
    <source>
        <strain evidence="6">cv. Menghai</strain>
        <tissue evidence="5">Leaf</tissue>
    </source>
</reference>
<protein>
    <recommendedName>
        <fullName evidence="4">Gnk2-homologous domain-containing protein</fullName>
    </recommendedName>
</protein>
<dbReference type="EMBL" id="SPHZ02000007">
    <property type="protein sequence ID" value="KAF0905213.1"/>
    <property type="molecule type" value="Genomic_DNA"/>
</dbReference>
<organism evidence="5 6">
    <name type="scientific">Oryza meyeriana var. granulata</name>
    <dbReference type="NCBI Taxonomy" id="110450"/>
    <lineage>
        <taxon>Eukaryota</taxon>
        <taxon>Viridiplantae</taxon>
        <taxon>Streptophyta</taxon>
        <taxon>Embryophyta</taxon>
        <taxon>Tracheophyta</taxon>
        <taxon>Spermatophyta</taxon>
        <taxon>Magnoliopsida</taxon>
        <taxon>Liliopsida</taxon>
        <taxon>Poales</taxon>
        <taxon>Poaceae</taxon>
        <taxon>BOP clade</taxon>
        <taxon>Oryzoideae</taxon>
        <taxon>Oryzeae</taxon>
        <taxon>Oryzinae</taxon>
        <taxon>Oryza</taxon>
        <taxon>Oryza meyeriana</taxon>
    </lineage>
</organism>
<dbReference type="OrthoDB" id="600892at2759"/>
<feature type="chain" id="PRO_5026107912" description="Gnk2-homologous domain-containing protein" evidence="3">
    <location>
        <begin position="25"/>
        <end position="191"/>
    </location>
</feature>
<evidence type="ECO:0000313" key="5">
    <source>
        <dbReference type="EMBL" id="KAF0905213.1"/>
    </source>
</evidence>
<feature type="domain" description="Gnk2-homologous" evidence="4">
    <location>
        <begin position="24"/>
        <end position="128"/>
    </location>
</feature>
<accession>A0A6G1D0F2</accession>
<dbReference type="InterPro" id="IPR038408">
    <property type="entry name" value="GNK2_sf"/>
</dbReference>
<comment type="caution">
    <text evidence="5">The sequence shown here is derived from an EMBL/GenBank/DDBJ whole genome shotgun (WGS) entry which is preliminary data.</text>
</comment>
<dbReference type="AlphaFoldDB" id="A0A6G1D0F2"/>
<dbReference type="PANTHER" id="PTHR32099:SF61">
    <property type="entry name" value="OS04G0316200 PROTEIN"/>
    <property type="match status" value="1"/>
</dbReference>
<evidence type="ECO:0000259" key="4">
    <source>
        <dbReference type="PROSITE" id="PS51473"/>
    </source>
</evidence>
<dbReference type="Proteomes" id="UP000479710">
    <property type="component" value="Unassembled WGS sequence"/>
</dbReference>
<feature type="signal peptide" evidence="3">
    <location>
        <begin position="1"/>
        <end position="24"/>
    </location>
</feature>
<evidence type="ECO:0000256" key="3">
    <source>
        <dbReference type="SAM" id="SignalP"/>
    </source>
</evidence>
<name>A0A6G1D0F2_9ORYZ</name>
<dbReference type="Gene3D" id="3.30.430.20">
    <property type="entry name" value="Gnk2 domain, C-X8-C-X2-C motif"/>
    <property type="match status" value="1"/>
</dbReference>
<keyword evidence="6" id="KW-1185">Reference proteome</keyword>
<evidence type="ECO:0000313" key="6">
    <source>
        <dbReference type="Proteomes" id="UP000479710"/>
    </source>
</evidence>
<sequence length="191" mass="20245">MGRRTSVVHAVLLLAAVVLPLVAAQPWPTCGTSGTYEKGSVYESNLLNLALTLHDGASSSPILFSTGSIGTAPNTVYGLLQCRGDVSPAVCADCGTNVWRGMGLICHRAKDVALVYNECYARLSDKDDFLTSKEGPGQVTLLVRGTNITNTDVTGYDCAVTSTEPQPNFRVQARTHSKVYGDLPHTPSDGT</sequence>
<keyword evidence="1 3" id="KW-0732">Signal</keyword>
<proteinExistence type="predicted"/>
<keyword evidence="2" id="KW-0677">Repeat</keyword>